<protein>
    <recommendedName>
        <fullName evidence="3">High affinity transport system protein p37</fullName>
    </recommendedName>
</protein>
<reference evidence="1 2" key="1">
    <citation type="submission" date="2019-06" db="EMBL/GenBank/DDBJ databases">
        <title>Mycoplasma nasistruthionis sp. nov. str Ms03.</title>
        <authorList>
            <person name="Botes A."/>
        </authorList>
    </citation>
    <scope>NUCLEOTIDE SEQUENCE [LARGE SCALE GENOMIC DNA]</scope>
    <source>
        <strain evidence="1 2">Ms03</strain>
    </source>
</reference>
<dbReference type="EMBL" id="CP041147">
    <property type="protein sequence ID" value="QDF64993.1"/>
    <property type="molecule type" value="Genomic_DNA"/>
</dbReference>
<dbReference type="InterPro" id="IPR043099">
    <property type="entry name" value="CypI_dom_I"/>
</dbReference>
<dbReference type="Gene3D" id="3.40.190.180">
    <property type="entry name" value="Cypl, domain I"/>
    <property type="match status" value="1"/>
</dbReference>
<name>A0A4Y6I645_9MOLU</name>
<dbReference type="PROSITE" id="PS51257">
    <property type="entry name" value="PROKAR_LIPOPROTEIN"/>
    <property type="match status" value="1"/>
</dbReference>
<dbReference type="NCBIfam" id="NF045838">
    <property type="entry name" value="MG289_thiam_LP"/>
    <property type="match status" value="1"/>
</dbReference>
<dbReference type="Proteomes" id="UP000315201">
    <property type="component" value="Chromosome"/>
</dbReference>
<dbReference type="InterPro" id="IPR043100">
    <property type="entry name" value="CypI_dom_II"/>
</dbReference>
<dbReference type="RefSeq" id="WP_208664576.1">
    <property type="nucleotide sequence ID" value="NZ_CP041147.1"/>
</dbReference>
<organism evidence="1 2">
    <name type="scientific">Mycoplasma nasistruthionis</name>
    <dbReference type="NCBI Taxonomy" id="353852"/>
    <lineage>
        <taxon>Bacteria</taxon>
        <taxon>Bacillati</taxon>
        <taxon>Mycoplasmatota</taxon>
        <taxon>Mollicutes</taxon>
        <taxon>Mycoplasmataceae</taxon>
        <taxon>Mycoplasma</taxon>
    </lineage>
</organism>
<dbReference type="AlphaFoldDB" id="A0A4Y6I645"/>
<gene>
    <name evidence="1" type="ORF">FIV53_01595</name>
</gene>
<proteinExistence type="predicted"/>
<evidence type="ECO:0000313" key="1">
    <source>
        <dbReference type="EMBL" id="QDF64993.1"/>
    </source>
</evidence>
<keyword evidence="2" id="KW-1185">Reference proteome</keyword>
<dbReference type="Pfam" id="PF06646">
    <property type="entry name" value="CypI"/>
    <property type="match status" value="1"/>
</dbReference>
<evidence type="ECO:0000313" key="2">
    <source>
        <dbReference type="Proteomes" id="UP000315201"/>
    </source>
</evidence>
<evidence type="ECO:0008006" key="3">
    <source>
        <dbReference type="Google" id="ProtNLM"/>
    </source>
</evidence>
<accession>A0A4Y6I645</accession>
<dbReference type="Gene3D" id="3.40.190.190">
    <property type="entry name" value="CypI, domain 2"/>
    <property type="match status" value="1"/>
</dbReference>
<sequence>MNHLFKKIALTSAPIISGAFVFVSCEQTVVVQEEQEKTYKLFLTTPEWGDVENIKTTLQQQLNNKLVELKSKAKVEIKFTNDTDYATLKENLNKQEADFAFISSGSIYDGRNQKQDLDKLNLKLQSLTRKLKGSDPEAKYQENNNPLFASASNQETYFKAIPWSEQWNDKANGNSWNGAIYTNFYEMNNYVPYQRGLIAIVANEQMTQDIIQAWNNKDLASFIKFGIGIGKSDSGSKYLLPQALFKKHFNKAGQEFLSFDEIRTNTKKYPQATLKQAKFTESQLEKNNDLHIFFANEGEYTWTKFKDSKQYAFAVNNSNPGRTGQKITFLTVTDVLPYNIGVFSKNVSDKHANDISEALIKLASENKDPWGPSVGFNSYKIINDSKTEFWDVVKNTLGE</sequence>
<dbReference type="InterPro" id="IPR010592">
    <property type="entry name" value="CypI"/>
</dbReference>